<proteinExistence type="predicted"/>
<accession>A0ABY2IYA5</accession>
<keyword evidence="3" id="KW-1185">Reference proteome</keyword>
<feature type="compositionally biased region" description="Basic and acidic residues" evidence="1">
    <location>
        <begin position="14"/>
        <end position="23"/>
    </location>
</feature>
<organism evidence="2 3">
    <name type="scientific">Cryobacterium breve</name>
    <dbReference type="NCBI Taxonomy" id="1259258"/>
    <lineage>
        <taxon>Bacteria</taxon>
        <taxon>Bacillati</taxon>
        <taxon>Actinomycetota</taxon>
        <taxon>Actinomycetes</taxon>
        <taxon>Micrococcales</taxon>
        <taxon>Microbacteriaceae</taxon>
        <taxon>Cryobacterium</taxon>
    </lineage>
</organism>
<evidence type="ECO:0000256" key="1">
    <source>
        <dbReference type="SAM" id="MobiDB-lite"/>
    </source>
</evidence>
<gene>
    <name evidence="2" type="ORF">E3O65_14410</name>
</gene>
<evidence type="ECO:0000313" key="2">
    <source>
        <dbReference type="EMBL" id="TFC95685.1"/>
    </source>
</evidence>
<comment type="caution">
    <text evidence="2">The sequence shown here is derived from an EMBL/GenBank/DDBJ whole genome shotgun (WGS) entry which is preliminary data.</text>
</comment>
<name>A0ABY2IYA5_9MICO</name>
<evidence type="ECO:0000313" key="3">
    <source>
        <dbReference type="Proteomes" id="UP000298355"/>
    </source>
</evidence>
<feature type="region of interest" description="Disordered" evidence="1">
    <location>
        <begin position="1"/>
        <end position="29"/>
    </location>
</feature>
<dbReference type="EMBL" id="SOGJ01000032">
    <property type="protein sequence ID" value="TFC95685.1"/>
    <property type="molecule type" value="Genomic_DNA"/>
</dbReference>
<dbReference type="Proteomes" id="UP000298355">
    <property type="component" value="Unassembled WGS sequence"/>
</dbReference>
<sequence length="59" mass="6621">MAHLQPDTGGVNWDLEHRPRDSNESTPVTIEAPDRWTAVEQLRAAIPADHVVMYVRAAE</sequence>
<reference evidence="2 3" key="1">
    <citation type="submission" date="2019-03" db="EMBL/GenBank/DDBJ databases">
        <title>Genomics of glacier-inhabiting Cryobacterium strains.</title>
        <authorList>
            <person name="Liu Q."/>
            <person name="Xin Y.-H."/>
        </authorList>
    </citation>
    <scope>NUCLEOTIDE SEQUENCE [LARGE SCALE GENOMIC DNA]</scope>
    <source>
        <strain evidence="2 3">TMT4-23</strain>
    </source>
</reference>
<protein>
    <submittedName>
        <fullName evidence="2">Uncharacterized protein</fullName>
    </submittedName>
</protein>